<proteinExistence type="predicted"/>
<evidence type="ECO:0000313" key="3">
    <source>
        <dbReference type="EMBL" id="RYB92050.1"/>
    </source>
</evidence>
<dbReference type="Proteomes" id="UP000294071">
    <property type="component" value="Unassembled WGS sequence"/>
</dbReference>
<feature type="compositionally biased region" description="Basic residues" evidence="1">
    <location>
        <begin position="39"/>
        <end position="62"/>
    </location>
</feature>
<dbReference type="InterPro" id="IPR011777">
    <property type="entry name" value="Geranylgeranyl_Rdtase_fam"/>
</dbReference>
<feature type="region of interest" description="Disordered" evidence="1">
    <location>
        <begin position="1"/>
        <end position="113"/>
    </location>
</feature>
<accession>A0A4Q2RSN2</accession>
<dbReference type="InterPro" id="IPR036188">
    <property type="entry name" value="FAD/NAD-bd_sf"/>
</dbReference>
<dbReference type="Gene3D" id="3.50.50.60">
    <property type="entry name" value="FAD/NAD(P)-binding domain"/>
    <property type="match status" value="1"/>
</dbReference>
<dbReference type="PANTHER" id="PTHR42685">
    <property type="entry name" value="GERANYLGERANYL DIPHOSPHATE REDUCTASE"/>
    <property type="match status" value="1"/>
</dbReference>
<dbReference type="GO" id="GO:0016628">
    <property type="term" value="F:oxidoreductase activity, acting on the CH-CH group of donors, NAD or NADP as acceptor"/>
    <property type="evidence" value="ECO:0007669"/>
    <property type="project" value="InterPro"/>
</dbReference>
<dbReference type="PANTHER" id="PTHR42685:SF22">
    <property type="entry name" value="CONDITIONED MEDIUM FACTOR RECEPTOR 1"/>
    <property type="match status" value="1"/>
</dbReference>
<name>A0A4Q2RSN2_9ACTN</name>
<dbReference type="EMBL" id="SDWT01000002">
    <property type="protein sequence ID" value="RYB92050.1"/>
    <property type="molecule type" value="Genomic_DNA"/>
</dbReference>
<organism evidence="3 4">
    <name type="scientific">Nocardioides oleivorans</name>
    <dbReference type="NCBI Taxonomy" id="273676"/>
    <lineage>
        <taxon>Bacteria</taxon>
        <taxon>Bacillati</taxon>
        <taxon>Actinomycetota</taxon>
        <taxon>Actinomycetes</taxon>
        <taxon>Propionibacteriales</taxon>
        <taxon>Nocardioidaceae</taxon>
        <taxon>Nocardioides</taxon>
    </lineage>
</organism>
<dbReference type="OrthoDB" id="9795712at2"/>
<gene>
    <name evidence="3" type="ORF">EUA93_18300</name>
</gene>
<sequence length="506" mass="54552">MAGRRGPAGRRRPPPQRPARPGRRRRHRGARPPAPARPALRRAGRRHRPGRRVRGRPRRSRRPPGGVRRDRCRRPRAGGRGGRRVRSGPVRVGRRDRPRRRHAARGRPMTGRPEEEEWDVVVVGAGPAGSSAALGALAEDPSLRVLLLDRSDFPRDKSCGDGIAPQAIDVLAEVGAADVVAGWAPVRHLELARGDVRVSRTMRREAYVIPRAVLDARLVERAVERGAVLERHRATSLTTGPHGPVVSGDIAGRVVVGADGAHSLVRRALLGDRRQQRAIAIRGYAPTTDAVRGRQVIRYGARRHPSYAWAFDRGDGWANVGYGELLPPERERGSAPSRKLMLDQLEALIPGVAGSGGEWRGHHLPLSGWRWHQPDGPVLLVGDAAGLINPMTGEGIYYAVASGVAAGRAAARSLAAGDPDGAGARHRAEVRGLLGRHLRHTWTASRLAQSPRVVDAGIRAAAGDQHVFDSLVEIGLGGGRIDARLAGGLLHSLIRPARPTGAREPT</sequence>
<feature type="domain" description="FAD-binding" evidence="2">
    <location>
        <begin position="118"/>
        <end position="280"/>
    </location>
</feature>
<protein>
    <submittedName>
        <fullName evidence="3">Geranylgeranyl reductase family protein</fullName>
    </submittedName>
</protein>
<feature type="compositionally biased region" description="Basic residues" evidence="1">
    <location>
        <begin position="70"/>
        <end position="105"/>
    </location>
</feature>
<dbReference type="InterPro" id="IPR002938">
    <property type="entry name" value="FAD-bd"/>
</dbReference>
<dbReference type="SUPFAM" id="SSF51905">
    <property type="entry name" value="FAD/NAD(P)-binding domain"/>
    <property type="match status" value="1"/>
</dbReference>
<reference evidence="3 4" key="1">
    <citation type="submission" date="2019-01" db="EMBL/GenBank/DDBJ databases">
        <title>Novel species of Nocardioides.</title>
        <authorList>
            <person name="Liu Q."/>
            <person name="Xin Y.-H."/>
        </authorList>
    </citation>
    <scope>NUCLEOTIDE SEQUENCE [LARGE SCALE GENOMIC DNA]</scope>
    <source>
        <strain evidence="3 4">CGMCC 4.6882</strain>
    </source>
</reference>
<dbReference type="PRINTS" id="PR00420">
    <property type="entry name" value="RNGMNOXGNASE"/>
</dbReference>
<dbReference type="GO" id="GO:0071949">
    <property type="term" value="F:FAD binding"/>
    <property type="evidence" value="ECO:0007669"/>
    <property type="project" value="InterPro"/>
</dbReference>
<feature type="compositionally biased region" description="Basic residues" evidence="1">
    <location>
        <begin position="7"/>
        <end position="30"/>
    </location>
</feature>
<dbReference type="AlphaFoldDB" id="A0A4Q2RSN2"/>
<evidence type="ECO:0000256" key="1">
    <source>
        <dbReference type="SAM" id="MobiDB-lite"/>
    </source>
</evidence>
<keyword evidence="4" id="KW-1185">Reference proteome</keyword>
<dbReference type="Pfam" id="PF01494">
    <property type="entry name" value="FAD_binding_3"/>
    <property type="match status" value="1"/>
</dbReference>
<dbReference type="NCBIfam" id="TIGR02032">
    <property type="entry name" value="GG-red-SF"/>
    <property type="match status" value="1"/>
</dbReference>
<evidence type="ECO:0000313" key="4">
    <source>
        <dbReference type="Proteomes" id="UP000294071"/>
    </source>
</evidence>
<evidence type="ECO:0000259" key="2">
    <source>
        <dbReference type="Pfam" id="PF01494"/>
    </source>
</evidence>
<dbReference type="InterPro" id="IPR050407">
    <property type="entry name" value="Geranylgeranyl_reductase"/>
</dbReference>
<comment type="caution">
    <text evidence="3">The sequence shown here is derived from an EMBL/GenBank/DDBJ whole genome shotgun (WGS) entry which is preliminary data.</text>
</comment>